<name>A0A022VS01_TRIRU</name>
<feature type="region of interest" description="Disordered" evidence="1">
    <location>
        <begin position="143"/>
        <end position="184"/>
    </location>
</feature>
<dbReference type="Proteomes" id="UP000023758">
    <property type="component" value="Unassembled WGS sequence"/>
</dbReference>
<dbReference type="OrthoDB" id="5350396at2759"/>
<proteinExistence type="predicted"/>
<evidence type="ECO:0000256" key="1">
    <source>
        <dbReference type="SAM" id="MobiDB-lite"/>
    </source>
</evidence>
<feature type="compositionally biased region" description="Polar residues" evidence="1">
    <location>
        <begin position="50"/>
        <end position="60"/>
    </location>
</feature>
<sequence>MKENHKISFYFKPAESSSEPHPVAGVKRPSIKDGPGSSSPLTSCPPDLSSPVQLTSSLSEPKQEQVILQDRSRNDSSGAAETSHRQHTPMDEPAASSFTTVPGSQRVFKDGQIVITASDDDDDDYSINSIAISTDELLAKFLGTSGQNEEGSDTDMSGSKGRKGSRAKPKPKSKEAQTATARTTHKFSLDDLVADAMHDKEREAQVSAAKVLIQESMGKYKTKGKNPADKDDIYASLVSDASDPVAVRRLKDAVLRTEALRQGISWSFFRYDPPTVDVEPFPILSVDPESWEGILREPSSRDRAFLSGVVGEVLKYMPLQNDVLLWILQSVATEPRDELRFAYISTLQVSPEYLIASLVQPSHIDRLFATLGAKSSALDASEPLVPDTRNVDEEESSPPIDRKYLLSVLALLSNVAEKLNALTREHTLKILFRLALDETVMNDGAVCAEARRAIPALFGQSRSSALPEANAHELAQNTYQTIKDTTLQCLLLRNIPPITPEIALFRCRLASTFLFMDSSPLDKSDAELINLRKISSQLKGERFKVNEHRPEDKEPFDFASLAALTTILDVAIDSGTLQRSFLDREEEIEFNKQVDKLADRVKAIFTAIQDSGASHMKRTEAKESLQALHYRLVYTVRTKPVLKKSYFVSSNDDDSAGGSGKRDILEKFLGVR</sequence>
<feature type="region of interest" description="Disordered" evidence="1">
    <location>
        <begin position="1"/>
        <end position="107"/>
    </location>
</feature>
<dbReference type="HOGENOM" id="CLU_016938_0_0_1"/>
<protein>
    <submittedName>
        <fullName evidence="2">Uncharacterized protein</fullName>
    </submittedName>
</protein>
<gene>
    <name evidence="2" type="ORF">H103_07554</name>
</gene>
<dbReference type="EMBL" id="KK207917">
    <property type="protein sequence ID" value="EZF48850.1"/>
    <property type="molecule type" value="Genomic_DNA"/>
</dbReference>
<organism evidence="2">
    <name type="scientific">Trichophyton rubrum CBS 288.86</name>
    <dbReference type="NCBI Taxonomy" id="1215330"/>
    <lineage>
        <taxon>Eukaryota</taxon>
        <taxon>Fungi</taxon>
        <taxon>Dikarya</taxon>
        <taxon>Ascomycota</taxon>
        <taxon>Pezizomycotina</taxon>
        <taxon>Eurotiomycetes</taxon>
        <taxon>Eurotiomycetidae</taxon>
        <taxon>Onygenales</taxon>
        <taxon>Arthrodermataceae</taxon>
        <taxon>Trichophyton</taxon>
    </lineage>
</organism>
<feature type="compositionally biased region" description="Polar residues" evidence="1">
    <location>
        <begin position="144"/>
        <end position="157"/>
    </location>
</feature>
<feature type="compositionally biased region" description="Basic residues" evidence="1">
    <location>
        <begin position="160"/>
        <end position="171"/>
    </location>
</feature>
<evidence type="ECO:0000313" key="2">
    <source>
        <dbReference type="EMBL" id="EZF48850.1"/>
    </source>
</evidence>
<accession>A0A022VS01</accession>
<dbReference type="AlphaFoldDB" id="A0A022VS01"/>
<reference evidence="2" key="1">
    <citation type="submission" date="2014-02" db="EMBL/GenBank/DDBJ databases">
        <title>The Genome Sequence of Trichophyton rubrum (morphotype fischeri) CBS 288.86.</title>
        <authorList>
            <consortium name="The Broad Institute Genomics Platform"/>
            <person name="Cuomo C.A."/>
            <person name="White T.C."/>
            <person name="Graser Y."/>
            <person name="Martinez-Rossi N."/>
            <person name="Heitman J."/>
            <person name="Young S.K."/>
            <person name="Zeng Q."/>
            <person name="Gargeya S."/>
            <person name="Abouelleil A."/>
            <person name="Alvarado L."/>
            <person name="Chapman S.B."/>
            <person name="Gainer-Dewar J."/>
            <person name="Goldberg J."/>
            <person name="Griggs A."/>
            <person name="Gujja S."/>
            <person name="Hansen M."/>
            <person name="Howarth C."/>
            <person name="Imamovic A."/>
            <person name="Larimer J."/>
            <person name="Martinez D."/>
            <person name="Murphy C."/>
            <person name="Pearson M.D."/>
            <person name="Persinoti G."/>
            <person name="Poon T."/>
            <person name="Priest M."/>
            <person name="Roberts A.D."/>
            <person name="Saif S."/>
            <person name="Shea T.D."/>
            <person name="Sykes S.N."/>
            <person name="Wortman J."/>
            <person name="Nusbaum C."/>
            <person name="Birren B."/>
        </authorList>
    </citation>
    <scope>NUCLEOTIDE SEQUENCE [LARGE SCALE GENOMIC DNA]</scope>
    <source>
        <strain evidence="2">CBS 288.86</strain>
    </source>
</reference>